<evidence type="ECO:0000259" key="8">
    <source>
        <dbReference type="PROSITE" id="PS50888"/>
    </source>
</evidence>
<evidence type="ECO:0000256" key="2">
    <source>
        <dbReference type="ARBA" id="ARBA00022782"/>
    </source>
</evidence>
<dbReference type="InterPro" id="IPR036638">
    <property type="entry name" value="HLH_DNA-bd_sf"/>
</dbReference>
<evidence type="ECO:0000256" key="1">
    <source>
        <dbReference type="ARBA" id="ARBA00022473"/>
    </source>
</evidence>
<dbReference type="Pfam" id="PF00010">
    <property type="entry name" value="HLH"/>
    <property type="match status" value="1"/>
</dbReference>
<dbReference type="SMART" id="SM00353">
    <property type="entry name" value="HLH"/>
    <property type="match status" value="1"/>
</dbReference>
<keyword evidence="4" id="KW-0238">DNA-binding</keyword>
<feature type="domain" description="BHLH" evidence="8">
    <location>
        <begin position="45"/>
        <end position="96"/>
    </location>
</feature>
<dbReference type="OrthoDB" id="8583783at2759"/>
<keyword evidence="2" id="KW-0221">Differentiation</keyword>
<dbReference type="InterPro" id="IPR015789">
    <property type="entry name" value="Twist-rel_bHLH"/>
</dbReference>
<feature type="region of interest" description="Disordered" evidence="7">
    <location>
        <begin position="1"/>
        <end position="51"/>
    </location>
</feature>
<sequence>MGLPHYEKSLTMGQPRRKYRTSNSKSKRKGDVSHSHDHGHGGKGDQRTVANVRERQRTQALNEAFNKLRKIIPTLPSDKLSKIQTLRLASRYIDFLCQVLGNNEKHPSSATSSCFIAHERLSYAFSVWRMEGAWFQHQ</sequence>
<evidence type="ECO:0000256" key="3">
    <source>
        <dbReference type="ARBA" id="ARBA00023015"/>
    </source>
</evidence>
<dbReference type="Proteomes" id="UP001163046">
    <property type="component" value="Unassembled WGS sequence"/>
</dbReference>
<dbReference type="PANTHER" id="PTHR23349">
    <property type="entry name" value="BASIC HELIX-LOOP-HELIX TRANSCRIPTION FACTOR, TWIST"/>
    <property type="match status" value="1"/>
</dbReference>
<proteinExistence type="predicted"/>
<evidence type="ECO:0000313" key="10">
    <source>
        <dbReference type="Proteomes" id="UP001163046"/>
    </source>
</evidence>
<evidence type="ECO:0000256" key="7">
    <source>
        <dbReference type="SAM" id="MobiDB-lite"/>
    </source>
</evidence>
<keyword evidence="6" id="KW-0539">Nucleus</keyword>
<name>A0A9X0DAT0_9CNID</name>
<reference evidence="9" key="1">
    <citation type="submission" date="2023-01" db="EMBL/GenBank/DDBJ databases">
        <title>Genome assembly of the deep-sea coral Lophelia pertusa.</title>
        <authorList>
            <person name="Herrera S."/>
            <person name="Cordes E."/>
        </authorList>
    </citation>
    <scope>NUCLEOTIDE SEQUENCE</scope>
    <source>
        <strain evidence="9">USNM1676648</strain>
        <tissue evidence="9">Polyp</tissue>
    </source>
</reference>
<dbReference type="GO" id="GO:0046983">
    <property type="term" value="F:protein dimerization activity"/>
    <property type="evidence" value="ECO:0007669"/>
    <property type="project" value="InterPro"/>
</dbReference>
<dbReference type="PANTHER" id="PTHR23349:SF50">
    <property type="entry name" value="PROTEIN TWIST"/>
    <property type="match status" value="1"/>
</dbReference>
<protein>
    <submittedName>
        <fullName evidence="9">Twist- protein 2</fullName>
    </submittedName>
</protein>
<dbReference type="InterPro" id="IPR011598">
    <property type="entry name" value="bHLH_dom"/>
</dbReference>
<dbReference type="InterPro" id="IPR050283">
    <property type="entry name" value="E-box_TF_Regulators"/>
</dbReference>
<keyword evidence="5" id="KW-0804">Transcription</keyword>
<comment type="caution">
    <text evidence="9">The sequence shown here is derived from an EMBL/GenBank/DDBJ whole genome shotgun (WGS) entry which is preliminary data.</text>
</comment>
<dbReference type="GO" id="GO:0030154">
    <property type="term" value="P:cell differentiation"/>
    <property type="evidence" value="ECO:0007669"/>
    <property type="project" value="UniProtKB-KW"/>
</dbReference>
<dbReference type="GO" id="GO:0000977">
    <property type="term" value="F:RNA polymerase II transcription regulatory region sequence-specific DNA binding"/>
    <property type="evidence" value="ECO:0007669"/>
    <property type="project" value="TreeGrafter"/>
</dbReference>
<gene>
    <name evidence="9" type="primary">TWIST2</name>
    <name evidence="9" type="ORF">OS493_016218</name>
</gene>
<evidence type="ECO:0000256" key="4">
    <source>
        <dbReference type="ARBA" id="ARBA00023125"/>
    </source>
</evidence>
<keyword evidence="3" id="KW-0805">Transcription regulation</keyword>
<keyword evidence="10" id="KW-1185">Reference proteome</keyword>
<evidence type="ECO:0000313" key="9">
    <source>
        <dbReference type="EMBL" id="KAJ7391918.1"/>
    </source>
</evidence>
<evidence type="ECO:0000256" key="6">
    <source>
        <dbReference type="ARBA" id="ARBA00023242"/>
    </source>
</evidence>
<keyword evidence="1" id="KW-0217">Developmental protein</keyword>
<dbReference type="AlphaFoldDB" id="A0A9X0DAT0"/>
<dbReference type="EMBL" id="MU825404">
    <property type="protein sequence ID" value="KAJ7391918.1"/>
    <property type="molecule type" value="Genomic_DNA"/>
</dbReference>
<evidence type="ECO:0000256" key="5">
    <source>
        <dbReference type="ARBA" id="ARBA00023163"/>
    </source>
</evidence>
<feature type="compositionally biased region" description="Basic and acidic residues" evidence="7">
    <location>
        <begin position="29"/>
        <end position="51"/>
    </location>
</feature>
<organism evidence="9 10">
    <name type="scientific">Desmophyllum pertusum</name>
    <dbReference type="NCBI Taxonomy" id="174260"/>
    <lineage>
        <taxon>Eukaryota</taxon>
        <taxon>Metazoa</taxon>
        <taxon>Cnidaria</taxon>
        <taxon>Anthozoa</taxon>
        <taxon>Hexacorallia</taxon>
        <taxon>Scleractinia</taxon>
        <taxon>Caryophylliina</taxon>
        <taxon>Caryophylliidae</taxon>
        <taxon>Desmophyllum</taxon>
    </lineage>
</organism>
<dbReference type="PROSITE" id="PS50888">
    <property type="entry name" value="BHLH"/>
    <property type="match status" value="1"/>
</dbReference>
<dbReference type="FunFam" id="4.10.280.10:FF:000030">
    <property type="entry name" value="Twist transcription factor"/>
    <property type="match status" value="1"/>
</dbReference>
<dbReference type="Gene3D" id="4.10.280.10">
    <property type="entry name" value="Helix-loop-helix DNA-binding domain"/>
    <property type="match status" value="1"/>
</dbReference>
<dbReference type="CDD" id="cd11464">
    <property type="entry name" value="bHLH_TS_TWIST"/>
    <property type="match status" value="1"/>
</dbReference>
<feature type="compositionally biased region" description="Basic residues" evidence="7">
    <location>
        <begin position="15"/>
        <end position="28"/>
    </location>
</feature>
<accession>A0A9X0DAT0</accession>
<dbReference type="GO" id="GO:0000981">
    <property type="term" value="F:DNA-binding transcription factor activity, RNA polymerase II-specific"/>
    <property type="evidence" value="ECO:0007669"/>
    <property type="project" value="TreeGrafter"/>
</dbReference>
<dbReference type="SUPFAM" id="SSF47459">
    <property type="entry name" value="HLH, helix-loop-helix DNA-binding domain"/>
    <property type="match status" value="1"/>
</dbReference>